<dbReference type="InterPro" id="IPR015813">
    <property type="entry name" value="Pyrv/PenolPyrv_kinase-like_dom"/>
</dbReference>
<comment type="caution">
    <text evidence="1">The sequence shown here is derived from an EMBL/GenBank/DDBJ whole genome shotgun (WGS) entry which is preliminary data.</text>
</comment>
<protein>
    <submittedName>
        <fullName evidence="1">Phosphoenolpyruvate protein kinase</fullName>
    </submittedName>
</protein>
<dbReference type="Gene3D" id="3.20.20.60">
    <property type="entry name" value="Phosphoenolpyruvate-binding domains"/>
    <property type="match status" value="1"/>
</dbReference>
<dbReference type="GO" id="GO:0050242">
    <property type="term" value="F:pyruvate, phosphate dikinase activity"/>
    <property type="evidence" value="ECO:0007669"/>
    <property type="project" value="InterPro"/>
</dbReference>
<sequence length="298" mass="33887">MKSSAQPAWHQEAEWSEGGQAAYFRLIRRTGSAWGHIWDEDSSGQRAAFSRTVMRCWKRSDIHVALSQEAAHILLTSGSEPLLTPERIRLVREMLQAANASERSAALDKLVPFMTSEYESSIKAASSSRPVHLYIILADARLKEALPSLTDIEQRMEVLQRLAAESEGRSLEKVNQQWFVLRRWKEWLLADEDRKPAFISDVVPDWIDMQAEALFRAVDRCYRNGSKAHVTVMLPYQSEAWEKHVHMARSAAEQIMGETAKRSGPLVGLWITGDEAGVDEDERITDADIVWRCSFSPY</sequence>
<keyword evidence="1" id="KW-0670">Pyruvate</keyword>
<dbReference type="InterPro" id="IPR040442">
    <property type="entry name" value="Pyrv_kinase-like_dom_sf"/>
</dbReference>
<proteinExistence type="predicted"/>
<reference evidence="1 2" key="1">
    <citation type="submission" date="2018-09" db="EMBL/GenBank/DDBJ databases">
        <title>Paenibacillus SK2017-BO5.</title>
        <authorList>
            <person name="Piskunova J.V."/>
            <person name="Dubiley S.A."/>
            <person name="Severinov K.V."/>
        </authorList>
    </citation>
    <scope>NUCLEOTIDE SEQUENCE [LARGE SCALE GENOMIC DNA]</scope>
    <source>
        <strain evidence="1 2">BO5</strain>
    </source>
</reference>
<evidence type="ECO:0000313" key="1">
    <source>
        <dbReference type="EMBL" id="RJG21831.1"/>
    </source>
</evidence>
<organism evidence="1 2">
    <name type="scientific">Paenibacillus thiaminolyticus</name>
    <name type="common">Bacillus thiaminolyticus</name>
    <dbReference type="NCBI Taxonomy" id="49283"/>
    <lineage>
        <taxon>Bacteria</taxon>
        <taxon>Bacillati</taxon>
        <taxon>Bacillota</taxon>
        <taxon>Bacilli</taxon>
        <taxon>Bacillales</taxon>
        <taxon>Paenibacillaceae</taxon>
        <taxon>Paenibacillus</taxon>
    </lineage>
</organism>
<gene>
    <name evidence="1" type="ORF">DQX05_19605</name>
</gene>
<dbReference type="AlphaFoldDB" id="A0A3A3GG21"/>
<dbReference type="InterPro" id="IPR010121">
    <property type="entry name" value="Pyruvate_phosphate_dikinase"/>
</dbReference>
<dbReference type="EMBL" id="QYZD01000020">
    <property type="protein sequence ID" value="RJG21831.1"/>
    <property type="molecule type" value="Genomic_DNA"/>
</dbReference>
<dbReference type="GO" id="GO:0016301">
    <property type="term" value="F:kinase activity"/>
    <property type="evidence" value="ECO:0007669"/>
    <property type="project" value="UniProtKB-KW"/>
</dbReference>
<keyword evidence="1" id="KW-0808">Transferase</keyword>
<evidence type="ECO:0000313" key="2">
    <source>
        <dbReference type="Proteomes" id="UP000266177"/>
    </source>
</evidence>
<dbReference type="OrthoDB" id="2555803at2"/>
<keyword evidence="1" id="KW-0418">Kinase</keyword>
<name>A0A3A3GG21_PANTH</name>
<dbReference type="Proteomes" id="UP000266177">
    <property type="component" value="Unassembled WGS sequence"/>
</dbReference>
<dbReference type="RefSeq" id="WP_119795173.1">
    <property type="nucleotide sequence ID" value="NZ_QYZD01000020.1"/>
</dbReference>
<dbReference type="PANTHER" id="PTHR22931:SF9">
    <property type="entry name" value="PYRUVATE, PHOSPHATE DIKINASE 1, CHLOROPLASTIC"/>
    <property type="match status" value="1"/>
</dbReference>
<dbReference type="PANTHER" id="PTHR22931">
    <property type="entry name" value="PHOSPHOENOLPYRUVATE DIKINASE-RELATED"/>
    <property type="match status" value="1"/>
</dbReference>
<accession>A0A3A3GG21</accession>
<dbReference type="SUPFAM" id="SSF51621">
    <property type="entry name" value="Phosphoenolpyruvate/pyruvate domain"/>
    <property type="match status" value="1"/>
</dbReference>